<protein>
    <submittedName>
        <fullName evidence="1">Unannotated protein</fullName>
    </submittedName>
</protein>
<dbReference type="InterPro" id="IPR011335">
    <property type="entry name" value="Restrct_endonuc-II-like"/>
</dbReference>
<dbReference type="GO" id="GO:0003676">
    <property type="term" value="F:nucleic acid binding"/>
    <property type="evidence" value="ECO:0007669"/>
    <property type="project" value="InterPro"/>
</dbReference>
<organism evidence="1">
    <name type="scientific">freshwater metagenome</name>
    <dbReference type="NCBI Taxonomy" id="449393"/>
    <lineage>
        <taxon>unclassified sequences</taxon>
        <taxon>metagenomes</taxon>
        <taxon>ecological metagenomes</taxon>
    </lineage>
</organism>
<evidence type="ECO:0000313" key="1">
    <source>
        <dbReference type="EMBL" id="CAB4951542.1"/>
    </source>
</evidence>
<dbReference type="HAMAP" id="MF_00048">
    <property type="entry name" value="UPF0102"/>
    <property type="match status" value="1"/>
</dbReference>
<dbReference type="SUPFAM" id="SSF52980">
    <property type="entry name" value="Restriction endonuclease-like"/>
    <property type="match status" value="1"/>
</dbReference>
<sequence length="128" mass="14187">MVNTERRGTKRSNLKTGAFGEDATARFITARGDEILDRNWRVREGEIDLISLGTDGLFHFIEVKTRSSLAFGHPFEAINKDKAHRMQRLALAWLATHGCLGCDYAIDVAAVLINADGSHSLEYRGGLL</sequence>
<dbReference type="InterPro" id="IPR011856">
    <property type="entry name" value="tRNA_endonuc-like_dom_sf"/>
</dbReference>
<dbReference type="InterPro" id="IPR003509">
    <property type="entry name" value="UPF0102_YraN-like"/>
</dbReference>
<gene>
    <name evidence="1" type="ORF">UFOPK3786_00628</name>
    <name evidence="2" type="ORF">UFOPK4010_00812</name>
</gene>
<accession>A0A6J7KBA1</accession>
<dbReference type="Gene3D" id="3.40.1350.10">
    <property type="match status" value="1"/>
</dbReference>
<dbReference type="NCBIfam" id="NF009154">
    <property type="entry name" value="PRK12497.3-3"/>
    <property type="match status" value="1"/>
</dbReference>
<dbReference type="EMBL" id="CAFBOU010000065">
    <property type="protein sequence ID" value="CAB4994622.1"/>
    <property type="molecule type" value="Genomic_DNA"/>
</dbReference>
<name>A0A6J7KBA1_9ZZZZ</name>
<proteinExistence type="inferred from homology"/>
<dbReference type="AlphaFoldDB" id="A0A6J7KBA1"/>
<dbReference type="EMBL" id="CAFBNK010000111">
    <property type="protein sequence ID" value="CAB4951542.1"/>
    <property type="molecule type" value="Genomic_DNA"/>
</dbReference>
<dbReference type="Pfam" id="PF02021">
    <property type="entry name" value="UPF0102"/>
    <property type="match status" value="1"/>
</dbReference>
<evidence type="ECO:0000313" key="2">
    <source>
        <dbReference type="EMBL" id="CAB4994622.1"/>
    </source>
</evidence>
<dbReference type="PANTHER" id="PTHR34039:SF1">
    <property type="entry name" value="UPF0102 PROTEIN YRAN"/>
    <property type="match status" value="1"/>
</dbReference>
<dbReference type="PANTHER" id="PTHR34039">
    <property type="entry name" value="UPF0102 PROTEIN YRAN"/>
    <property type="match status" value="1"/>
</dbReference>
<reference evidence="1" key="1">
    <citation type="submission" date="2020-05" db="EMBL/GenBank/DDBJ databases">
        <authorList>
            <person name="Chiriac C."/>
            <person name="Salcher M."/>
            <person name="Ghai R."/>
            <person name="Kavagutti S V."/>
        </authorList>
    </citation>
    <scope>NUCLEOTIDE SEQUENCE</scope>
</reference>
<dbReference type="CDD" id="cd20736">
    <property type="entry name" value="PoNe_Nuclease"/>
    <property type="match status" value="1"/>
</dbReference>